<feature type="compositionally biased region" description="Basic and acidic residues" evidence="1">
    <location>
        <begin position="354"/>
        <end position="380"/>
    </location>
</feature>
<evidence type="ECO:0000256" key="1">
    <source>
        <dbReference type="SAM" id="MobiDB-lite"/>
    </source>
</evidence>
<dbReference type="Proteomes" id="UP001342314">
    <property type="component" value="Unassembled WGS sequence"/>
</dbReference>
<dbReference type="EMBL" id="BQKY01000011">
    <property type="protein sequence ID" value="GJN92299.1"/>
    <property type="molecule type" value="Genomic_DNA"/>
</dbReference>
<name>A0AAV5GST4_9BASI</name>
<feature type="region of interest" description="Disordered" evidence="1">
    <location>
        <begin position="348"/>
        <end position="383"/>
    </location>
</feature>
<sequence length="658" mass="70708">MHWVKREEFDEWDKAEEVHGTDWIKLKIWPPVSTGAAYTPGTLFTFRAEIPERLQPFELTAYLRGTTEILEPASHADSHIFLSSRPSVFPLLGNTFLDISFRNPLKFTLRLPDAPLCACSGEDALPRSWEGKNGVARVRYEVVLEGREMIEEPLGWSGTIKTYEKRQGKDGGPDYHSFVAETAGKKCALKPDLSVSAAGRIARLALLDQPLEDGYVLDSLKLIHRITTPSAPSSSSSPADDTPPPPPSLAYTFRVSLGTHPQPVHAFVRPLESEQPLSATLAVLRVTTLRAVDTKPGSVLRPPIQHEEALVEMRTTQRKVVTELRFISGAEGENIRAEEVFVEFEGSIEVPKTPSDRGEKGESKGKGKEKMRDEGSDQRQEGLLPRVRSCNIEVRYDLVASFHFSDKSAAHEIRATDVRLDLPASLSDPVQRVNGIASITNGPDGGGSQVEVDAARFPALAALYGGTPGAASSSTPLASSPTTISRYAAGARDTAEALLPPYEPPPGAAPTIADSKGAFRPPPMVDHSASLPPPSYAARDEPGPASGQSRADTAVRSAASDRSAGRGGFASRFLRAARGSRSSAASSEPIATPGTMGSTAAPAGPLPPVEEPAEEPTPMHEAPPTWEETVRDDMIDDWVAASVAFGGDEEETVDARPQ</sequence>
<evidence type="ECO:0000313" key="2">
    <source>
        <dbReference type="EMBL" id="GJN92299.1"/>
    </source>
</evidence>
<organism evidence="2 3">
    <name type="scientific">Rhodotorula paludigena</name>
    <dbReference type="NCBI Taxonomy" id="86838"/>
    <lineage>
        <taxon>Eukaryota</taxon>
        <taxon>Fungi</taxon>
        <taxon>Dikarya</taxon>
        <taxon>Basidiomycota</taxon>
        <taxon>Pucciniomycotina</taxon>
        <taxon>Microbotryomycetes</taxon>
        <taxon>Sporidiobolales</taxon>
        <taxon>Sporidiobolaceae</taxon>
        <taxon>Rhodotorula</taxon>
    </lineage>
</organism>
<keyword evidence="3" id="KW-1185">Reference proteome</keyword>
<feature type="region of interest" description="Disordered" evidence="1">
    <location>
        <begin position="228"/>
        <end position="248"/>
    </location>
</feature>
<feature type="compositionally biased region" description="Low complexity" evidence="1">
    <location>
        <begin position="569"/>
        <end position="587"/>
    </location>
</feature>
<comment type="caution">
    <text evidence="2">The sequence shown here is derived from an EMBL/GenBank/DDBJ whole genome shotgun (WGS) entry which is preliminary data.</text>
</comment>
<dbReference type="AlphaFoldDB" id="A0AAV5GST4"/>
<accession>A0AAV5GST4</accession>
<proteinExistence type="predicted"/>
<protein>
    <recommendedName>
        <fullName evidence="4">Arrestin C-terminal-like domain-containing protein</fullName>
    </recommendedName>
</protein>
<reference evidence="2 3" key="1">
    <citation type="submission" date="2021-12" db="EMBL/GenBank/DDBJ databases">
        <title>High titer production of polyol ester of fatty acids by Rhodotorula paludigena BS15 towards product separation-free biomass refinery.</title>
        <authorList>
            <person name="Mano J."/>
            <person name="Ono H."/>
            <person name="Tanaka T."/>
            <person name="Naito K."/>
            <person name="Sushida H."/>
            <person name="Ike M."/>
            <person name="Tokuyasu K."/>
            <person name="Kitaoka M."/>
        </authorList>
    </citation>
    <scope>NUCLEOTIDE SEQUENCE [LARGE SCALE GENOMIC DNA]</scope>
    <source>
        <strain evidence="2 3">BS15</strain>
    </source>
</reference>
<evidence type="ECO:0000313" key="3">
    <source>
        <dbReference type="Proteomes" id="UP001342314"/>
    </source>
</evidence>
<gene>
    <name evidence="2" type="ORF">Rhopal_005329-T1</name>
</gene>
<evidence type="ECO:0008006" key="4">
    <source>
        <dbReference type="Google" id="ProtNLM"/>
    </source>
</evidence>
<feature type="compositionally biased region" description="Low complexity" evidence="1">
    <location>
        <begin position="228"/>
        <end position="240"/>
    </location>
</feature>
<feature type="region of interest" description="Disordered" evidence="1">
    <location>
        <begin position="497"/>
        <end position="658"/>
    </location>
</feature>